<gene>
    <name evidence="10" type="ORF">IV203_016477</name>
</gene>
<proteinExistence type="inferred from homology"/>
<dbReference type="Proteomes" id="UP000693970">
    <property type="component" value="Unassembled WGS sequence"/>
</dbReference>
<dbReference type="GO" id="GO:0009450">
    <property type="term" value="P:gamma-aminobutyric acid catabolic process"/>
    <property type="evidence" value="ECO:0007669"/>
    <property type="project" value="TreeGrafter"/>
</dbReference>
<dbReference type="FunFam" id="3.40.605.10:FF:000005">
    <property type="entry name" value="Succinate-semialdehyde dehydrogenase I"/>
    <property type="match status" value="1"/>
</dbReference>
<evidence type="ECO:0000256" key="8">
    <source>
        <dbReference type="RuleBase" id="RU003345"/>
    </source>
</evidence>
<evidence type="ECO:0000256" key="1">
    <source>
        <dbReference type="ARBA" id="ARBA00005176"/>
    </source>
</evidence>
<reference evidence="10" key="2">
    <citation type="submission" date="2021-04" db="EMBL/GenBank/DDBJ databases">
        <authorList>
            <person name="Podell S."/>
        </authorList>
    </citation>
    <scope>NUCLEOTIDE SEQUENCE</scope>
    <source>
        <strain evidence="10">Hildebrandi</strain>
    </source>
</reference>
<reference evidence="10" key="1">
    <citation type="journal article" date="2021" name="Sci. Rep.">
        <title>Diploid genomic architecture of Nitzschia inconspicua, an elite biomass production diatom.</title>
        <authorList>
            <person name="Oliver A."/>
            <person name="Podell S."/>
            <person name="Pinowska A."/>
            <person name="Traller J.C."/>
            <person name="Smith S.R."/>
            <person name="McClure R."/>
            <person name="Beliaev A."/>
            <person name="Bohutskyi P."/>
            <person name="Hill E.A."/>
            <person name="Rabines A."/>
            <person name="Zheng H."/>
            <person name="Allen L.Z."/>
            <person name="Kuo A."/>
            <person name="Grigoriev I.V."/>
            <person name="Allen A.E."/>
            <person name="Hazlebeck D."/>
            <person name="Allen E.E."/>
        </authorList>
    </citation>
    <scope>NUCLEOTIDE SEQUENCE</scope>
    <source>
        <strain evidence="10">Hildebrandi</strain>
    </source>
</reference>
<dbReference type="AlphaFoldDB" id="A0A9K3PHE9"/>
<feature type="active site" evidence="7">
    <location>
        <position position="304"/>
    </location>
</feature>
<dbReference type="OrthoDB" id="310895at2759"/>
<evidence type="ECO:0000256" key="3">
    <source>
        <dbReference type="ARBA" id="ARBA00013051"/>
    </source>
</evidence>
<dbReference type="EMBL" id="JAGRRH010000020">
    <property type="protein sequence ID" value="KAG7347772.1"/>
    <property type="molecule type" value="Genomic_DNA"/>
</dbReference>
<name>A0A9K3PHE9_9STRA</name>
<protein>
    <recommendedName>
        <fullName evidence="4">Succinate-semialdehyde dehydrogenase, mitochondrial</fullName>
        <ecNumber evidence="3">1.2.1.24</ecNumber>
    </recommendedName>
    <alternativeName>
        <fullName evidence="6">NAD(+)-dependent succinic semialdehyde dehydrogenase</fullName>
    </alternativeName>
</protein>
<accession>A0A9K3PHE9</accession>
<evidence type="ECO:0000256" key="4">
    <source>
        <dbReference type="ARBA" id="ARBA00019842"/>
    </source>
</evidence>
<evidence type="ECO:0000256" key="7">
    <source>
        <dbReference type="PROSITE-ProRule" id="PRU10007"/>
    </source>
</evidence>
<dbReference type="PROSITE" id="PS00070">
    <property type="entry name" value="ALDEHYDE_DEHYDR_CYS"/>
    <property type="match status" value="1"/>
</dbReference>
<comment type="similarity">
    <text evidence="2 8">Belongs to the aldehyde dehydrogenase family.</text>
</comment>
<dbReference type="GO" id="GO:0004777">
    <property type="term" value="F:succinate-semialdehyde dehydrogenase (NAD+) activity"/>
    <property type="evidence" value="ECO:0007669"/>
    <property type="project" value="UniProtKB-EC"/>
</dbReference>
<dbReference type="Pfam" id="PF00171">
    <property type="entry name" value="Aldedh"/>
    <property type="match status" value="1"/>
</dbReference>
<dbReference type="CDD" id="cd07103">
    <property type="entry name" value="ALDH_F5_SSADH_GabD"/>
    <property type="match status" value="1"/>
</dbReference>
<dbReference type="PANTHER" id="PTHR43353">
    <property type="entry name" value="SUCCINATE-SEMIALDEHYDE DEHYDROGENASE, MITOCHONDRIAL"/>
    <property type="match status" value="1"/>
</dbReference>
<dbReference type="EC" id="1.2.1.24" evidence="3"/>
<sequence length="532" mass="57014">MKRNWNHIILMSSATVSFNLLPKARSFSVVARNSLVSLLTEPSLIQQEPHSSVEHDGGVFLVFDPAFPDSVLAEVPVQNDQDARNAIERCHNALPSWRDDTTAMYRASLLTKWSTLMQENAKDLATIMTLESGKPLAESRGEVQYARSFLDYFAAEAVRATGAGGGFMVPTPFQQSNGATSPKGHIMAVQQAVGVSAMIAPWNFPLAMITRKVGPALAAGCTAVAKPSELTPLSAVALKNLADRAGIPPGVFELITASRDTTAAVGTEFCTNPLVKKISFTGSTRVGKLLMRQASDTVKRVSMELGGNAVFVVFEDADVDQAVDAAMASKFRNAGQTCVCADRFLVHNSVHDEFTTKLSANVRMLRVGPGIQAGTQMGPLISAGAKISVSEKVSAALDDGAILFEQMTLSDRLGPQFFPPTILTNVSPKSDIWKTETFGPVVAIRSFETEEEALEIANNCSVGLASYFCTNDLSRAFRFSHKLEAGMVGVNEGIMSTAVAPFGGLKESGVGTEGSHLGIKEYLETKYIFMNA</sequence>
<organism evidence="10 11">
    <name type="scientific">Nitzschia inconspicua</name>
    <dbReference type="NCBI Taxonomy" id="303405"/>
    <lineage>
        <taxon>Eukaryota</taxon>
        <taxon>Sar</taxon>
        <taxon>Stramenopiles</taxon>
        <taxon>Ochrophyta</taxon>
        <taxon>Bacillariophyta</taxon>
        <taxon>Bacillariophyceae</taxon>
        <taxon>Bacillariophycidae</taxon>
        <taxon>Bacillariales</taxon>
        <taxon>Bacillariaceae</taxon>
        <taxon>Nitzschia</taxon>
    </lineage>
</organism>
<evidence type="ECO:0000313" key="10">
    <source>
        <dbReference type="EMBL" id="KAG7347772.1"/>
    </source>
</evidence>
<dbReference type="InterPro" id="IPR029510">
    <property type="entry name" value="Ald_DH_CS_GLU"/>
</dbReference>
<evidence type="ECO:0000256" key="5">
    <source>
        <dbReference type="ARBA" id="ARBA00023002"/>
    </source>
</evidence>
<dbReference type="InterPro" id="IPR015590">
    <property type="entry name" value="Aldehyde_DH_dom"/>
</dbReference>
<evidence type="ECO:0000256" key="2">
    <source>
        <dbReference type="ARBA" id="ARBA00009986"/>
    </source>
</evidence>
<dbReference type="InterPro" id="IPR016160">
    <property type="entry name" value="Ald_DH_CS_CYS"/>
</dbReference>
<dbReference type="FunFam" id="3.40.309.10:FF:000004">
    <property type="entry name" value="Succinate-semialdehyde dehydrogenase I"/>
    <property type="match status" value="1"/>
</dbReference>
<dbReference type="PROSITE" id="PS00687">
    <property type="entry name" value="ALDEHYDE_DEHYDR_GLU"/>
    <property type="match status" value="1"/>
</dbReference>
<keyword evidence="11" id="KW-1185">Reference proteome</keyword>
<comment type="pathway">
    <text evidence="1">Amino-acid degradation; 4-aminobutanoate degradation.</text>
</comment>
<evidence type="ECO:0000313" key="11">
    <source>
        <dbReference type="Proteomes" id="UP000693970"/>
    </source>
</evidence>
<evidence type="ECO:0000259" key="9">
    <source>
        <dbReference type="Pfam" id="PF00171"/>
    </source>
</evidence>
<dbReference type="PANTHER" id="PTHR43353:SF5">
    <property type="entry name" value="SUCCINATE-SEMIALDEHYDE DEHYDROGENASE, MITOCHONDRIAL"/>
    <property type="match status" value="1"/>
</dbReference>
<keyword evidence="5 8" id="KW-0560">Oxidoreductase</keyword>
<comment type="caution">
    <text evidence="10">The sequence shown here is derived from an EMBL/GenBank/DDBJ whole genome shotgun (WGS) entry which is preliminary data.</text>
</comment>
<evidence type="ECO:0000256" key="6">
    <source>
        <dbReference type="ARBA" id="ARBA00030806"/>
    </source>
</evidence>
<dbReference type="InterPro" id="IPR050740">
    <property type="entry name" value="Aldehyde_DH_Superfamily"/>
</dbReference>
<feature type="domain" description="Aldehyde dehydrogenase" evidence="9">
    <location>
        <begin position="59"/>
        <end position="528"/>
    </location>
</feature>